<name>S8AMS7_DACHA</name>
<reference evidence="3 4" key="1">
    <citation type="journal article" date="2013" name="PLoS Genet.">
        <title>Genomic mechanisms accounting for the adaptation to parasitism in nematode-trapping fungi.</title>
        <authorList>
            <person name="Meerupati T."/>
            <person name="Andersson K.M."/>
            <person name="Friman E."/>
            <person name="Kumar D."/>
            <person name="Tunlid A."/>
            <person name="Ahren D."/>
        </authorList>
    </citation>
    <scope>NUCLEOTIDE SEQUENCE [LARGE SCALE GENOMIC DNA]</scope>
    <source>
        <strain evidence="3 4">CBS 200.50</strain>
    </source>
</reference>
<dbReference type="Gene3D" id="1.20.1280.50">
    <property type="match status" value="1"/>
</dbReference>
<dbReference type="InterPro" id="IPR001810">
    <property type="entry name" value="F-box_dom"/>
</dbReference>
<dbReference type="OrthoDB" id="5281133at2759"/>
<keyword evidence="4" id="KW-1185">Reference proteome</keyword>
<evidence type="ECO:0000313" key="4">
    <source>
        <dbReference type="Proteomes" id="UP000015100"/>
    </source>
</evidence>
<feature type="domain" description="F-box" evidence="2">
    <location>
        <begin position="1"/>
        <end position="50"/>
    </location>
</feature>
<organism evidence="3 4">
    <name type="scientific">Dactylellina haptotyla (strain CBS 200.50)</name>
    <name type="common">Nematode-trapping fungus</name>
    <name type="synonym">Monacrosporium haptotylum</name>
    <dbReference type="NCBI Taxonomy" id="1284197"/>
    <lineage>
        <taxon>Eukaryota</taxon>
        <taxon>Fungi</taxon>
        <taxon>Dikarya</taxon>
        <taxon>Ascomycota</taxon>
        <taxon>Pezizomycotina</taxon>
        <taxon>Orbiliomycetes</taxon>
        <taxon>Orbiliales</taxon>
        <taxon>Orbiliaceae</taxon>
        <taxon>Dactylellina</taxon>
    </lineage>
</organism>
<accession>S8AMS7</accession>
<dbReference type="PROSITE" id="PS50181">
    <property type="entry name" value="FBOX"/>
    <property type="match status" value="1"/>
</dbReference>
<dbReference type="SUPFAM" id="SSF81383">
    <property type="entry name" value="F-box domain"/>
    <property type="match status" value="1"/>
</dbReference>
<evidence type="ECO:0000256" key="1">
    <source>
        <dbReference type="SAM" id="MobiDB-lite"/>
    </source>
</evidence>
<dbReference type="AlphaFoldDB" id="S8AMS7"/>
<proteinExistence type="predicted"/>
<dbReference type="InterPro" id="IPR036047">
    <property type="entry name" value="F-box-like_dom_sf"/>
</dbReference>
<dbReference type="HOGENOM" id="CLU_1142367_0_0_1"/>
<dbReference type="EMBL" id="AQGS01000057">
    <property type="protein sequence ID" value="EPS44179.1"/>
    <property type="molecule type" value="Genomic_DNA"/>
</dbReference>
<evidence type="ECO:0000313" key="3">
    <source>
        <dbReference type="EMBL" id="EPS44179.1"/>
    </source>
</evidence>
<dbReference type="Proteomes" id="UP000015100">
    <property type="component" value="Unassembled WGS sequence"/>
</dbReference>
<reference evidence="4" key="2">
    <citation type="submission" date="2013-04" db="EMBL/GenBank/DDBJ databases">
        <title>Genomic mechanisms accounting for the adaptation to parasitism in nematode-trapping fungi.</title>
        <authorList>
            <person name="Ahren D.G."/>
        </authorList>
    </citation>
    <scope>NUCLEOTIDE SEQUENCE [LARGE SCALE GENOMIC DNA]</scope>
    <source>
        <strain evidence="4">CBS 200.50</strain>
    </source>
</reference>
<evidence type="ECO:0000259" key="2">
    <source>
        <dbReference type="PROSITE" id="PS50181"/>
    </source>
</evidence>
<feature type="region of interest" description="Disordered" evidence="1">
    <location>
        <begin position="261"/>
        <end position="284"/>
    </location>
</feature>
<comment type="caution">
    <text evidence="3">The sequence shown here is derived from an EMBL/GenBank/DDBJ whole genome shotgun (WGS) entry which is preliminary data.</text>
</comment>
<sequence>MDDLPVEIHLQILSYLDLDDQIFASDVCSLWRTLIRQDKGLVQNRYLRCINDSRLPGTQTHKLLCAGQEFRLSCTVRNGLVECYRLLFTTDDISPNAYDDTVWPTRDISGSEFLDELAFPASFTDSDGEIPRKIQRALCLYYPSRYPSYQWATQVFWANFLGRTVREMVEEYVEKSKQEMEDGGISIDLLQEIIFSYVDISDINSQPPVEVGSLVGMAIKRPTEKYRSWVRRDRCLVMSKQTCNRVSKRCKLHADKASTASASPAQSLEELGGMTATPNSISTI</sequence>
<protein>
    <recommendedName>
        <fullName evidence="2">F-box domain-containing protein</fullName>
    </recommendedName>
</protein>
<dbReference type="Pfam" id="PF12937">
    <property type="entry name" value="F-box-like"/>
    <property type="match status" value="1"/>
</dbReference>
<gene>
    <name evidence="3" type="ORF">H072_1827</name>
</gene>
<dbReference type="OMA" id="RYLRCIN"/>
<dbReference type="SMART" id="SM00256">
    <property type="entry name" value="FBOX"/>
    <property type="match status" value="1"/>
</dbReference>